<keyword evidence="2" id="KW-1185">Reference proteome</keyword>
<protein>
    <submittedName>
        <fullName evidence="1">Uncharacterized protein</fullName>
    </submittedName>
</protein>
<gene>
    <name evidence="1" type="ORF">GD597_21180</name>
</gene>
<accession>A0A8J8FLE2</accession>
<proteinExistence type="predicted"/>
<evidence type="ECO:0000313" key="2">
    <source>
        <dbReference type="Proteomes" id="UP000598971"/>
    </source>
</evidence>
<dbReference type="Proteomes" id="UP000598971">
    <property type="component" value="Unassembled WGS sequence"/>
</dbReference>
<dbReference type="EMBL" id="WHPF01000023">
    <property type="protein sequence ID" value="NNV57991.1"/>
    <property type="molecule type" value="Genomic_DNA"/>
</dbReference>
<organism evidence="1 2">
    <name type="scientific">Limnovirga soli</name>
    <dbReference type="NCBI Taxonomy" id="2656915"/>
    <lineage>
        <taxon>Bacteria</taxon>
        <taxon>Pseudomonadati</taxon>
        <taxon>Bacteroidota</taxon>
        <taxon>Chitinophagia</taxon>
        <taxon>Chitinophagales</taxon>
        <taxon>Chitinophagaceae</taxon>
        <taxon>Limnovirga</taxon>
    </lineage>
</organism>
<comment type="caution">
    <text evidence="1">The sequence shown here is derived from an EMBL/GenBank/DDBJ whole genome shotgun (WGS) entry which is preliminary data.</text>
</comment>
<sequence>MKHLMLPICLLFCILSVGQKSVDIVVPKDDGSPFNWQTKNLWQGKINPITSNYIGDFRILKVWTDNGTIDTGDYYLTNYAITPKRTGNVNVYSIQEVGNGKKYDTIQTKNTFKAITPPTVIVKLKSDHYTEDTIISFTLSDSLTSKPISKRYKIGRFFEPEILDNNGNLIGHLKMCSGTEISLNDPFHNDNEIKFEKGYKIKFVITIRDMKTDLLIPTEEFVYSIR</sequence>
<evidence type="ECO:0000313" key="1">
    <source>
        <dbReference type="EMBL" id="NNV57991.1"/>
    </source>
</evidence>
<reference evidence="1" key="1">
    <citation type="submission" date="2019-10" db="EMBL/GenBank/DDBJ databases">
        <title>Draft genome sequence of Panacibacter sp. KCS-6.</title>
        <authorList>
            <person name="Yim K.J."/>
        </authorList>
    </citation>
    <scope>NUCLEOTIDE SEQUENCE</scope>
    <source>
        <strain evidence="1">KCS-6</strain>
    </source>
</reference>
<dbReference type="AlphaFoldDB" id="A0A8J8FLE2"/>
<name>A0A8J8FLE2_9BACT</name>